<dbReference type="NCBIfam" id="TIGR01311">
    <property type="entry name" value="glycerol_kin"/>
    <property type="match status" value="1"/>
</dbReference>
<reference evidence="14 15" key="1">
    <citation type="submission" date="2017-06" db="EMBL/GenBank/DDBJ databases">
        <title>Streptomyces albireticuli Genome sequencing and assembly.</title>
        <authorList>
            <person name="Wang Y."/>
            <person name="Du B."/>
            <person name="Ding Y."/>
            <person name="Liu H."/>
            <person name="Hou Q."/>
            <person name="Liu K."/>
            <person name="Yao L."/>
            <person name="Wang C."/>
        </authorList>
    </citation>
    <scope>NUCLEOTIDE SEQUENCE [LARGE SCALE GENOMIC DNA]</scope>
    <source>
        <strain evidence="14 15">MDJK11</strain>
    </source>
</reference>
<evidence type="ECO:0000256" key="9">
    <source>
        <dbReference type="ARBA" id="ARBA00054633"/>
    </source>
</evidence>
<dbReference type="EC" id="2.7.1.30" evidence="10"/>
<feature type="binding site" evidence="10">
    <location>
        <position position="317"/>
    </location>
    <ligand>
        <name>ADP</name>
        <dbReference type="ChEBI" id="CHEBI:456216"/>
    </ligand>
</feature>
<dbReference type="RefSeq" id="WP_087928832.1">
    <property type="nucleotide sequence ID" value="NZ_CP021744.1"/>
</dbReference>
<dbReference type="InterPro" id="IPR018485">
    <property type="entry name" value="FGGY_C"/>
</dbReference>
<feature type="binding site" evidence="10">
    <location>
        <position position="88"/>
    </location>
    <ligand>
        <name>glycerol</name>
        <dbReference type="ChEBI" id="CHEBI:17754"/>
    </ligand>
</feature>
<evidence type="ECO:0000259" key="13">
    <source>
        <dbReference type="Pfam" id="PF02782"/>
    </source>
</evidence>
<comment type="catalytic activity">
    <reaction evidence="8 10">
        <text>glycerol + ATP = sn-glycerol 3-phosphate + ADP + H(+)</text>
        <dbReference type="Rhea" id="RHEA:21644"/>
        <dbReference type="ChEBI" id="CHEBI:15378"/>
        <dbReference type="ChEBI" id="CHEBI:17754"/>
        <dbReference type="ChEBI" id="CHEBI:30616"/>
        <dbReference type="ChEBI" id="CHEBI:57597"/>
        <dbReference type="ChEBI" id="CHEBI:456216"/>
        <dbReference type="EC" id="2.7.1.30"/>
    </reaction>
</comment>
<dbReference type="KEGG" id="salj:SMD11_5361"/>
<comment type="pathway">
    <text evidence="1 10">Polyol metabolism; glycerol degradation via glycerol kinase pathway; sn-glycerol 3-phosphate from glycerol: step 1/1.</text>
</comment>
<feature type="binding site" evidence="10">
    <location>
        <position position="252"/>
    </location>
    <ligand>
        <name>glycerol</name>
        <dbReference type="ChEBI" id="CHEBI:17754"/>
    </ligand>
</feature>
<feature type="binding site" evidence="10">
    <location>
        <position position="19"/>
    </location>
    <ligand>
        <name>ATP</name>
        <dbReference type="ChEBI" id="CHEBI:30616"/>
    </ligand>
</feature>
<dbReference type="Pfam" id="PF02782">
    <property type="entry name" value="FGGY_C"/>
    <property type="match status" value="1"/>
</dbReference>
<accession>A0A1Z2L9F7</accession>
<feature type="binding site" evidence="10">
    <location>
        <position position="321"/>
    </location>
    <ligand>
        <name>ATP</name>
        <dbReference type="ChEBI" id="CHEBI:30616"/>
    </ligand>
</feature>
<keyword evidence="4 10" id="KW-0547">Nucleotide-binding</keyword>
<dbReference type="Pfam" id="PF00370">
    <property type="entry name" value="FGGY_N"/>
    <property type="match status" value="1"/>
</dbReference>
<feature type="binding site" evidence="10">
    <location>
        <position position="418"/>
    </location>
    <ligand>
        <name>ATP</name>
        <dbReference type="ChEBI" id="CHEBI:30616"/>
    </ligand>
</feature>
<evidence type="ECO:0000259" key="12">
    <source>
        <dbReference type="Pfam" id="PF00370"/>
    </source>
</evidence>
<feature type="binding site" evidence="10">
    <location>
        <position position="88"/>
    </location>
    <ligand>
        <name>sn-glycerol 3-phosphate</name>
        <dbReference type="ChEBI" id="CHEBI:57597"/>
    </ligand>
</feature>
<feature type="binding site" evidence="10">
    <location>
        <position position="317"/>
    </location>
    <ligand>
        <name>ATP</name>
        <dbReference type="ChEBI" id="CHEBI:30616"/>
    </ligand>
</feature>
<dbReference type="InterPro" id="IPR000577">
    <property type="entry name" value="Carb_kinase_FGGY"/>
</dbReference>
<dbReference type="HAMAP" id="MF_00186">
    <property type="entry name" value="Glycerol_kin"/>
    <property type="match status" value="1"/>
</dbReference>
<keyword evidence="6 10" id="KW-0319">Glycerol metabolism</keyword>
<dbReference type="FunFam" id="3.30.420.40:FF:000007">
    <property type="entry name" value="Glycerol kinase"/>
    <property type="match status" value="1"/>
</dbReference>
<keyword evidence="7 10" id="KW-0067">ATP-binding</keyword>
<dbReference type="EMBL" id="CP021744">
    <property type="protein sequence ID" value="ARZ70949.1"/>
    <property type="molecule type" value="Genomic_DNA"/>
</dbReference>
<dbReference type="GO" id="GO:0006072">
    <property type="term" value="P:glycerol-3-phosphate metabolic process"/>
    <property type="evidence" value="ECO:0007669"/>
    <property type="project" value="InterPro"/>
</dbReference>
<gene>
    <name evidence="10" type="primary">glpK</name>
    <name evidence="14" type="ORF">SMD11_5361</name>
</gene>
<dbReference type="FunFam" id="3.30.420.40:FF:000008">
    <property type="entry name" value="Glycerol kinase"/>
    <property type="match status" value="1"/>
</dbReference>
<evidence type="ECO:0000313" key="15">
    <source>
        <dbReference type="Proteomes" id="UP000195755"/>
    </source>
</evidence>
<feature type="binding site" evidence="10">
    <location>
        <position position="140"/>
    </location>
    <ligand>
        <name>sn-glycerol 3-phosphate</name>
        <dbReference type="ChEBI" id="CHEBI:57597"/>
    </ligand>
</feature>
<feature type="binding site" evidence="10">
    <location>
        <position position="273"/>
    </location>
    <ligand>
        <name>ATP</name>
        <dbReference type="ChEBI" id="CHEBI:30616"/>
    </ligand>
</feature>
<dbReference type="PROSITE" id="PS00445">
    <property type="entry name" value="FGGY_KINASES_2"/>
    <property type="match status" value="1"/>
</dbReference>
<dbReference type="UniPathway" id="UPA00618">
    <property type="reaction ID" value="UER00672"/>
</dbReference>
<feature type="binding site" evidence="10">
    <location>
        <position position="273"/>
    </location>
    <ligand>
        <name>ADP</name>
        <dbReference type="ChEBI" id="CHEBI:456216"/>
    </ligand>
</feature>
<feature type="binding site" evidence="10">
    <location>
        <position position="418"/>
    </location>
    <ligand>
        <name>ADP</name>
        <dbReference type="ChEBI" id="CHEBI:456216"/>
    </ligand>
</feature>
<evidence type="ECO:0000256" key="1">
    <source>
        <dbReference type="ARBA" id="ARBA00005190"/>
    </source>
</evidence>
<feature type="binding site" evidence="10">
    <location>
        <position position="18"/>
    </location>
    <ligand>
        <name>ADP</name>
        <dbReference type="ChEBI" id="CHEBI:456216"/>
    </ligand>
</feature>
<feature type="domain" description="Carbohydrate kinase FGGY C-terminal" evidence="13">
    <location>
        <begin position="268"/>
        <end position="457"/>
    </location>
</feature>
<comment type="function">
    <text evidence="9 10">Key enzyme in the regulation of glycerol uptake and metabolism. Catalyzes the phosphorylation of glycerol to yield sn-glycerol 3-phosphate.</text>
</comment>
<evidence type="ECO:0000256" key="7">
    <source>
        <dbReference type="ARBA" id="ARBA00022840"/>
    </source>
</evidence>
<evidence type="ECO:0000256" key="10">
    <source>
        <dbReference type="HAMAP-Rule" id="MF_00186"/>
    </source>
</evidence>
<dbReference type="GO" id="GO:0005524">
    <property type="term" value="F:ATP binding"/>
    <property type="evidence" value="ECO:0007669"/>
    <property type="project" value="UniProtKB-UniRule"/>
</dbReference>
<feature type="domain" description="Carbohydrate kinase FGGY N-terminal" evidence="12">
    <location>
        <begin position="11"/>
        <end position="258"/>
    </location>
</feature>
<feature type="binding site" evidence="10">
    <location>
        <position position="18"/>
    </location>
    <ligand>
        <name>sn-glycerol 3-phosphate</name>
        <dbReference type="ChEBI" id="CHEBI:57597"/>
    </ligand>
</feature>
<evidence type="ECO:0000256" key="3">
    <source>
        <dbReference type="ARBA" id="ARBA00022679"/>
    </source>
</evidence>
<proteinExistence type="inferred from homology"/>
<feature type="binding site" evidence="10">
    <location>
        <position position="20"/>
    </location>
    <ligand>
        <name>ATP</name>
        <dbReference type="ChEBI" id="CHEBI:30616"/>
    </ligand>
</feature>
<dbReference type="PANTHER" id="PTHR10196:SF69">
    <property type="entry name" value="GLYCEROL KINASE"/>
    <property type="match status" value="1"/>
</dbReference>
<dbReference type="SUPFAM" id="SSF53067">
    <property type="entry name" value="Actin-like ATPase domain"/>
    <property type="match status" value="2"/>
</dbReference>
<comment type="similarity">
    <text evidence="2 10 11">Belongs to the FGGY kinase family.</text>
</comment>
<dbReference type="PROSITE" id="PS00933">
    <property type="entry name" value="FGGY_KINASES_1"/>
    <property type="match status" value="1"/>
</dbReference>
<evidence type="ECO:0000256" key="6">
    <source>
        <dbReference type="ARBA" id="ARBA00022798"/>
    </source>
</evidence>
<dbReference type="PANTHER" id="PTHR10196">
    <property type="entry name" value="SUGAR KINASE"/>
    <property type="match status" value="1"/>
</dbReference>
<dbReference type="InterPro" id="IPR043129">
    <property type="entry name" value="ATPase_NBD"/>
</dbReference>
<evidence type="ECO:0000256" key="5">
    <source>
        <dbReference type="ARBA" id="ARBA00022777"/>
    </source>
</evidence>
<organism evidence="14 15">
    <name type="scientific">Streptomyces albireticuli</name>
    <dbReference type="NCBI Taxonomy" id="1940"/>
    <lineage>
        <taxon>Bacteria</taxon>
        <taxon>Bacillati</taxon>
        <taxon>Actinomycetota</taxon>
        <taxon>Actinomycetes</taxon>
        <taxon>Kitasatosporales</taxon>
        <taxon>Streptomycetaceae</taxon>
        <taxon>Streptomyces</taxon>
    </lineage>
</organism>
<evidence type="ECO:0000313" key="14">
    <source>
        <dbReference type="EMBL" id="ARZ70949.1"/>
    </source>
</evidence>
<feature type="binding site" evidence="10">
    <location>
        <position position="251"/>
    </location>
    <ligand>
        <name>glycerol</name>
        <dbReference type="ChEBI" id="CHEBI:17754"/>
    </ligand>
</feature>
<feature type="binding site" evidence="10">
    <location>
        <position position="140"/>
    </location>
    <ligand>
        <name>glycerol</name>
        <dbReference type="ChEBI" id="CHEBI:17754"/>
    </ligand>
</feature>
<sequence length="508" mass="55391">MTDAHSQGPFIAAIDQGTTSSRCIVFDRDGRIVSVDQKEHEQIFPKPGWVEHDAAEIWTNVQQVVASAVEKAGITAADVKAIGITNQRETTLLWDKNTGEPVHNAIVWQDTRTDGLCKELGRNVGQDRFRRETGLPLASYFSGPKVRWLLDNVEGLRERAEAGDILFGTMDSWVIWNLTGGVDGGVHVTDVTNASRTMLMNLRSLDWDERILESMEIPAAILPEIRSSAEVYGTARGGALAGVPVASALGDQQAALFGQTCFSEGEAKSTYGTGTFMLMNTGGEPVNSYNGLLTTVGYRIGDQDPVYALEGSIAVTGSLVQWMRDQMGLIKSAAEIETLASSVEDNGGAYFVPAFSGLFAPYWRSDARGVIAGLTRYVTKAHIARAVLEATAWQTREITDAMTKDSGVELTALKVDGGMTSNNLLMQTLSDFLDAPVVRPMVAETTCLGAAYAAGLAVGFWPDTDALRANWRRAAEWTPRMDADTRDREYKSWLKAVERTMGWIEDEE</sequence>
<dbReference type="OrthoDB" id="9805576at2"/>
<evidence type="ECO:0000256" key="8">
    <source>
        <dbReference type="ARBA" id="ARBA00052101"/>
    </source>
</evidence>
<dbReference type="CDD" id="cd07769">
    <property type="entry name" value="ASKHA_NBD_FGGY_GK"/>
    <property type="match status" value="1"/>
</dbReference>
<feature type="binding site" evidence="10">
    <location>
        <position position="422"/>
    </location>
    <ligand>
        <name>ADP</name>
        <dbReference type="ChEBI" id="CHEBI:456216"/>
    </ligand>
</feature>
<evidence type="ECO:0000256" key="11">
    <source>
        <dbReference type="RuleBase" id="RU003733"/>
    </source>
</evidence>
<protein>
    <recommendedName>
        <fullName evidence="10">Glycerol kinase</fullName>
        <ecNumber evidence="10">2.7.1.30</ecNumber>
    </recommendedName>
    <alternativeName>
        <fullName evidence="10">ATP:glycerol 3-phosphotransferase</fullName>
    </alternativeName>
    <alternativeName>
        <fullName evidence="10">Glycerokinase</fullName>
        <shortName evidence="10">GK</shortName>
    </alternativeName>
</protein>
<dbReference type="InterPro" id="IPR018483">
    <property type="entry name" value="Carb_kinase_FGGY_CS"/>
</dbReference>
<dbReference type="InterPro" id="IPR005999">
    <property type="entry name" value="Glycerol_kin"/>
</dbReference>
<keyword evidence="5 10" id="KW-0418">Kinase</keyword>
<feature type="binding site" evidence="10">
    <location>
        <position position="18"/>
    </location>
    <ligand>
        <name>ATP</name>
        <dbReference type="ChEBI" id="CHEBI:30616"/>
    </ligand>
</feature>
<dbReference type="Proteomes" id="UP000195755">
    <property type="component" value="Chromosome"/>
</dbReference>
<dbReference type="NCBIfam" id="NF000756">
    <property type="entry name" value="PRK00047.1"/>
    <property type="match status" value="1"/>
</dbReference>
<name>A0A1Z2L9F7_9ACTN</name>
<dbReference type="GO" id="GO:0005829">
    <property type="term" value="C:cytosol"/>
    <property type="evidence" value="ECO:0007669"/>
    <property type="project" value="TreeGrafter"/>
</dbReference>
<dbReference type="GO" id="GO:0004370">
    <property type="term" value="F:glycerol kinase activity"/>
    <property type="evidence" value="ECO:0007669"/>
    <property type="project" value="UniProtKB-UniRule"/>
</dbReference>
<feature type="binding site" evidence="10">
    <location>
        <position position="89"/>
    </location>
    <ligand>
        <name>sn-glycerol 3-phosphate</name>
        <dbReference type="ChEBI" id="CHEBI:57597"/>
    </ligand>
</feature>
<dbReference type="AlphaFoldDB" id="A0A1Z2L9F7"/>
<keyword evidence="3 10" id="KW-0808">Transferase</keyword>
<feature type="binding site" evidence="10">
    <location>
        <position position="22"/>
    </location>
    <ligand>
        <name>ADP</name>
        <dbReference type="ChEBI" id="CHEBI:456216"/>
    </ligand>
</feature>
<comment type="activity regulation">
    <text evidence="10">Inhibited by fructose 1,6-bisphosphate (FBP).</text>
</comment>
<feature type="binding site" evidence="10">
    <location>
        <position position="89"/>
    </location>
    <ligand>
        <name>glycerol</name>
        <dbReference type="ChEBI" id="CHEBI:17754"/>
    </ligand>
</feature>
<dbReference type="InterPro" id="IPR018484">
    <property type="entry name" value="FGGY_N"/>
</dbReference>
<feature type="binding site" evidence="10">
    <location>
        <position position="251"/>
    </location>
    <ligand>
        <name>sn-glycerol 3-phosphate</name>
        <dbReference type="ChEBI" id="CHEBI:57597"/>
    </ligand>
</feature>
<evidence type="ECO:0000256" key="2">
    <source>
        <dbReference type="ARBA" id="ARBA00009156"/>
    </source>
</evidence>
<dbReference type="Gene3D" id="3.30.420.40">
    <property type="match status" value="2"/>
</dbReference>
<dbReference type="GO" id="GO:0019563">
    <property type="term" value="P:glycerol catabolic process"/>
    <property type="evidence" value="ECO:0007669"/>
    <property type="project" value="UniProtKB-UniRule"/>
</dbReference>
<evidence type="ECO:0000256" key="4">
    <source>
        <dbReference type="ARBA" id="ARBA00022741"/>
    </source>
</evidence>
<dbReference type="PIRSF" id="PIRSF000538">
    <property type="entry name" value="GlpK"/>
    <property type="match status" value="1"/>
</dbReference>